<dbReference type="InterPro" id="IPR010730">
    <property type="entry name" value="HET"/>
</dbReference>
<dbReference type="InterPro" id="IPR007111">
    <property type="entry name" value="NACHT_NTPase"/>
</dbReference>
<dbReference type="Pfam" id="PF06985">
    <property type="entry name" value="HET"/>
    <property type="match status" value="1"/>
</dbReference>
<dbReference type="Gene3D" id="3.40.50.300">
    <property type="entry name" value="P-loop containing nucleotide triphosphate hydrolases"/>
    <property type="match status" value="1"/>
</dbReference>
<dbReference type="SUPFAM" id="SSF52540">
    <property type="entry name" value="P-loop containing nucleoside triphosphate hydrolases"/>
    <property type="match status" value="1"/>
</dbReference>
<feature type="domain" description="NACHT" evidence="2">
    <location>
        <begin position="358"/>
        <end position="518"/>
    </location>
</feature>
<organism evidence="3 4">
    <name type="scientific">Zymoseptoria tritici ST99CH_1E4</name>
    <dbReference type="NCBI Taxonomy" id="1276532"/>
    <lineage>
        <taxon>Eukaryota</taxon>
        <taxon>Fungi</taxon>
        <taxon>Dikarya</taxon>
        <taxon>Ascomycota</taxon>
        <taxon>Pezizomycotina</taxon>
        <taxon>Dothideomycetes</taxon>
        <taxon>Dothideomycetidae</taxon>
        <taxon>Mycosphaerellales</taxon>
        <taxon>Mycosphaerellaceae</taxon>
        <taxon>Zymoseptoria</taxon>
    </lineage>
</organism>
<dbReference type="InterPro" id="IPR027417">
    <property type="entry name" value="P-loop_NTPase"/>
</dbReference>
<evidence type="ECO:0000313" key="4">
    <source>
        <dbReference type="Proteomes" id="UP000245764"/>
    </source>
</evidence>
<dbReference type="InterPro" id="IPR056693">
    <property type="entry name" value="DUF7791"/>
</dbReference>
<dbReference type="Pfam" id="PF24883">
    <property type="entry name" value="NPHP3_N"/>
    <property type="match status" value="1"/>
</dbReference>
<evidence type="ECO:0000313" key="3">
    <source>
        <dbReference type="EMBL" id="SMR60706.1"/>
    </source>
</evidence>
<dbReference type="PANTHER" id="PTHR10622">
    <property type="entry name" value="HET DOMAIN-CONTAINING PROTEIN"/>
    <property type="match status" value="1"/>
</dbReference>
<proteinExistence type="predicted"/>
<gene>
    <name evidence="3" type="ORF">ZT1E4_G10671</name>
</gene>
<dbReference type="EMBL" id="LT854263">
    <property type="protein sequence ID" value="SMR60706.1"/>
    <property type="molecule type" value="Genomic_DNA"/>
</dbReference>
<keyword evidence="1" id="KW-0677">Repeat</keyword>
<protein>
    <recommendedName>
        <fullName evidence="2">NACHT domain-containing protein</fullName>
    </recommendedName>
</protein>
<dbReference type="Pfam" id="PF25053">
    <property type="entry name" value="DUF7791"/>
    <property type="match status" value="1"/>
</dbReference>
<name>A0A2H1H4H7_ZYMTR</name>
<evidence type="ECO:0000256" key="1">
    <source>
        <dbReference type="ARBA" id="ARBA00022737"/>
    </source>
</evidence>
<dbReference type="PROSITE" id="PS50837">
    <property type="entry name" value="NACHT"/>
    <property type="match status" value="1"/>
</dbReference>
<dbReference type="AlphaFoldDB" id="A0A2H1H4H7"/>
<sequence>MRLLNCHSLTFVEFPNPPHDATPPYAVASHRWRSDEATFKDISKRRNTTSSGYRKVLASCQHIKDNIPRIEWLWIDTVCLKQDSSLEVSEGVNCMFQWYAAAEICLVWLWDVAGPALPEHGSVSTKQQVLKENWRHSEWFRRGWTLQELLAPRWVVFLNFEWNIIGHKGPFDEETVAGNFGHVGNSLDEDLAQVTRIPVAVLRHYQCSKNLGFEEKMQWMQGRETTKGEDMWYSLFGIFGVAPGANYGEGEGNAKRKLLRAIAEIDEDAHTQAPGSRGLKRKAYFDEPARVDPHYRTTKDAVNSLMDSLRFHLLDARQSQITGAHHGTYLWSLLAFTSAPGKWDNIVEWLGAERPPSNIYWISAKPGAGKSSLMKFLNEQLTTEHMRPWVKGSELVRIAHYFWISGSDLQKSLTGLMRTALLELLRQLPDDMINHVPEHIWRLACALSPNGPMISWSDSELRVFLAKALRTITQSRKVVFILDGLDELGGDDDAREALIEFVKDIASCSSIKMLISSRRWTIFHDAFSGCPQLRLEDLNYEDIHSFVREKLRAQPRFLQMLDHDPHAASLIAVVTSRAEGVFLWAHLVVRELVRGIRDGDSYSTLLQHVYSIPPDLDKYFGKILGSIEVHHRKQACMIFLLALKADEQEKMDDYVDDKLQLIDLLFLDIASSNPDFVLHPFTDRQLFSNPLALVHRLNGLLRVLSSRCKDLLDCFYLKRSSGVSLMDGFLPDPRYYSDNFKETSAEEARISFEKQRRKSTTEGDITLAGCFVVDFMHRTLHDFLLEETFQQFANEHFATAPVATSDLEFFLASTKVAQVLMLQHASSRNCHTWKTELADSLIYGALLSPEDPRWVGLFKVLETAADFLTSAPDPNARIMAGYTSAEWHSEGTDFVSLAVQSEFTTFLDQNLTAAHVHNKTGRPSLDYALRRKDSSSPVSSRVRQLLEYGADPNAQWHGHSIFANFLSHIGVVGYGVSDIEECIASISLMLDWGANLSMCAYCVGAECHDLHPEAWPVPWKRVAAKDGKVAVVDILEYLRPQLGNGVDGLQDMATNRAAQQAERRQTSNSVSGTMTLQYAASAPGMPTASKRGISVEALLCA</sequence>
<dbReference type="InterPro" id="IPR056884">
    <property type="entry name" value="NPHP3-like_N"/>
</dbReference>
<reference evidence="4" key="1">
    <citation type="submission" date="2017-05" db="EMBL/GenBank/DDBJ databases">
        <authorList>
            <person name="Song R."/>
            <person name="Chenine A.L."/>
            <person name="Ruprecht R.M."/>
        </authorList>
    </citation>
    <scope>NUCLEOTIDE SEQUENCE [LARGE SCALE GENOMIC DNA]</scope>
</reference>
<evidence type="ECO:0000259" key="2">
    <source>
        <dbReference type="PROSITE" id="PS50837"/>
    </source>
</evidence>
<dbReference type="Proteomes" id="UP000245764">
    <property type="component" value="Chromosome 11"/>
</dbReference>
<accession>A0A2H1H4H7</accession>
<dbReference type="PANTHER" id="PTHR10622:SF10">
    <property type="entry name" value="HET DOMAIN-CONTAINING PROTEIN"/>
    <property type="match status" value="1"/>
</dbReference>